<dbReference type="Gene3D" id="3.30.70.1070">
    <property type="entry name" value="Sporulation related repeat"/>
    <property type="match status" value="1"/>
</dbReference>
<feature type="domain" description="SPOR" evidence="3">
    <location>
        <begin position="174"/>
        <end position="259"/>
    </location>
</feature>
<dbReference type="PROSITE" id="PS51724">
    <property type="entry name" value="SPOR"/>
    <property type="match status" value="1"/>
</dbReference>
<sequence length="259" mass="27809">MSDESGKSSWLEPLPEEYTADGDMTGRRMLVAALTVVVLAIFGGIVWYSYVDGAHTGPVPIVRADNSVVKEKPDNPGGLNVPDQDKRVFVRVDSEEPSYAEELAPSAEVPVNRPMKKEDTTKTDEMDIPKTSPVAEPQTSEPGQEAAQKQKIQEPDVPDVKTTQKAAAIAPSSRGAAGNFLVQLGAFSKKSTAEGLWTRLQKENASVLAGLASDIVMVDLGKKGVLYRLRGGMLVDRAAAEKVCTVLKSRKQACIVVSN</sequence>
<dbReference type="RefSeq" id="WP_099474728.1">
    <property type="nucleotide sequence ID" value="NZ_CP041025.1"/>
</dbReference>
<dbReference type="OrthoDB" id="7338235at2"/>
<dbReference type="AlphaFoldDB" id="A0A2G4YMZ5"/>
<keyword evidence="2" id="KW-0812">Transmembrane</keyword>
<feature type="compositionally biased region" description="Basic and acidic residues" evidence="1">
    <location>
        <begin position="115"/>
        <end position="128"/>
    </location>
</feature>
<accession>A0A2G4YMZ5</accession>
<dbReference type="SUPFAM" id="SSF110997">
    <property type="entry name" value="Sporulation related repeat"/>
    <property type="match status" value="1"/>
</dbReference>
<dbReference type="InterPro" id="IPR036680">
    <property type="entry name" value="SPOR-like_sf"/>
</dbReference>
<feature type="transmembrane region" description="Helical" evidence="2">
    <location>
        <begin position="30"/>
        <end position="50"/>
    </location>
</feature>
<reference evidence="4 5" key="1">
    <citation type="submission" date="2017-10" db="EMBL/GenBank/DDBJ databases">
        <title>Frigbacter circumglobatus gen. nov. sp. nov., isolated from sediment cultured in situ.</title>
        <authorList>
            <person name="Zhao Z."/>
        </authorList>
    </citation>
    <scope>NUCLEOTIDE SEQUENCE [LARGE SCALE GENOMIC DNA]</scope>
    <source>
        <strain evidence="4 5">ZYL</strain>
    </source>
</reference>
<gene>
    <name evidence="4" type="ORF">CRD36_15065</name>
</gene>
<evidence type="ECO:0000313" key="5">
    <source>
        <dbReference type="Proteomes" id="UP000229730"/>
    </source>
</evidence>
<dbReference type="GO" id="GO:0042834">
    <property type="term" value="F:peptidoglycan binding"/>
    <property type="evidence" value="ECO:0007669"/>
    <property type="project" value="InterPro"/>
</dbReference>
<evidence type="ECO:0000256" key="2">
    <source>
        <dbReference type="SAM" id="Phobius"/>
    </source>
</evidence>
<dbReference type="EMBL" id="PDEM01000031">
    <property type="protein sequence ID" value="PHZ83694.1"/>
    <property type="molecule type" value="Genomic_DNA"/>
</dbReference>
<keyword evidence="2" id="KW-0472">Membrane</keyword>
<keyword evidence="2" id="KW-1133">Transmembrane helix</keyword>
<organism evidence="4 5">
    <name type="scientific">Paremcibacter congregatus</name>
    <dbReference type="NCBI Taxonomy" id="2043170"/>
    <lineage>
        <taxon>Bacteria</taxon>
        <taxon>Pseudomonadati</taxon>
        <taxon>Pseudomonadota</taxon>
        <taxon>Alphaproteobacteria</taxon>
        <taxon>Emcibacterales</taxon>
        <taxon>Emcibacteraceae</taxon>
        <taxon>Paremcibacter</taxon>
    </lineage>
</organism>
<name>A0A2G4YMZ5_9PROT</name>
<dbReference type="Pfam" id="PF05036">
    <property type="entry name" value="SPOR"/>
    <property type="match status" value="1"/>
</dbReference>
<evidence type="ECO:0000256" key="1">
    <source>
        <dbReference type="SAM" id="MobiDB-lite"/>
    </source>
</evidence>
<keyword evidence="5" id="KW-1185">Reference proteome</keyword>
<evidence type="ECO:0000259" key="3">
    <source>
        <dbReference type="PROSITE" id="PS51724"/>
    </source>
</evidence>
<dbReference type="Proteomes" id="UP000229730">
    <property type="component" value="Unassembled WGS sequence"/>
</dbReference>
<protein>
    <recommendedName>
        <fullName evidence="3">SPOR domain-containing protein</fullName>
    </recommendedName>
</protein>
<dbReference type="InterPro" id="IPR007730">
    <property type="entry name" value="SPOR-like_dom"/>
</dbReference>
<evidence type="ECO:0000313" key="4">
    <source>
        <dbReference type="EMBL" id="PHZ83694.1"/>
    </source>
</evidence>
<dbReference type="InParanoid" id="A0A2G4YMZ5"/>
<proteinExistence type="predicted"/>
<comment type="caution">
    <text evidence="4">The sequence shown here is derived from an EMBL/GenBank/DDBJ whole genome shotgun (WGS) entry which is preliminary data.</text>
</comment>
<feature type="region of interest" description="Disordered" evidence="1">
    <location>
        <begin position="94"/>
        <end position="163"/>
    </location>
</feature>